<accession>A0A127Q436</accession>
<evidence type="ECO:0000313" key="3">
    <source>
        <dbReference type="Proteomes" id="UP000074561"/>
    </source>
</evidence>
<evidence type="ECO:0000313" key="2">
    <source>
        <dbReference type="EMBL" id="AMP04777.1"/>
    </source>
</evidence>
<proteinExistence type="predicted"/>
<sequence>MPLPPPPAPVPPPPAPAPAPPVPCVTPAPEPNDFPRSPPLEQPASKLVSNKDAATRPVFCDVFMMYFPFVKVRTTCSCMYISQGPCQQENIGIKGKTRTALLRGKRDKFFKINNLNFFRPETRKTWRDRPGKV</sequence>
<name>A0A127Q436_9BURK</name>
<dbReference type="KEGG" id="cpra:CPter91_2418"/>
<dbReference type="AlphaFoldDB" id="A0A127Q436"/>
<dbReference type="PATRIC" id="fig|279113.9.peg.2387"/>
<gene>
    <name evidence="2" type="ORF">CPter91_2418</name>
</gene>
<protein>
    <submittedName>
        <fullName evidence="2">Uncharacterized protein</fullName>
    </submittedName>
</protein>
<evidence type="ECO:0000256" key="1">
    <source>
        <dbReference type="SAM" id="MobiDB-lite"/>
    </source>
</evidence>
<dbReference type="STRING" id="279113.CPter91_2418"/>
<feature type="region of interest" description="Disordered" evidence="1">
    <location>
        <begin position="1"/>
        <end position="48"/>
    </location>
</feature>
<organism evidence="2 3">
    <name type="scientific">Collimonas pratensis</name>
    <dbReference type="NCBI Taxonomy" id="279113"/>
    <lineage>
        <taxon>Bacteria</taxon>
        <taxon>Pseudomonadati</taxon>
        <taxon>Pseudomonadota</taxon>
        <taxon>Betaproteobacteria</taxon>
        <taxon>Burkholderiales</taxon>
        <taxon>Oxalobacteraceae</taxon>
        <taxon>Collimonas</taxon>
    </lineage>
</organism>
<dbReference type="Proteomes" id="UP000074561">
    <property type="component" value="Chromosome"/>
</dbReference>
<reference evidence="2 3" key="1">
    <citation type="submission" date="2015-11" db="EMBL/GenBank/DDBJ databases">
        <title>Exploring the genomic traits of fungus-feeding bacterial genus Collimonas.</title>
        <authorList>
            <person name="Song C."/>
            <person name="Schmidt R."/>
            <person name="de Jager V."/>
            <person name="Krzyzanowska D."/>
            <person name="Jongedijk E."/>
            <person name="Cankar K."/>
            <person name="Beekwilder J."/>
            <person name="van Veen A."/>
            <person name="de Boer W."/>
            <person name="van Veen J.A."/>
            <person name="Garbeva P."/>
        </authorList>
    </citation>
    <scope>NUCLEOTIDE SEQUENCE [LARGE SCALE GENOMIC DNA]</scope>
    <source>
        <strain evidence="2 3">Ter91</strain>
    </source>
</reference>
<dbReference type="EMBL" id="CP013234">
    <property type="protein sequence ID" value="AMP04777.1"/>
    <property type="molecule type" value="Genomic_DNA"/>
</dbReference>
<feature type="compositionally biased region" description="Pro residues" evidence="1">
    <location>
        <begin position="1"/>
        <end position="41"/>
    </location>
</feature>